<organism evidence="2 3">
    <name type="scientific">Mycolicibacterium moriokaense</name>
    <dbReference type="NCBI Taxonomy" id="39691"/>
    <lineage>
        <taxon>Bacteria</taxon>
        <taxon>Bacillati</taxon>
        <taxon>Actinomycetota</taxon>
        <taxon>Actinomycetes</taxon>
        <taxon>Mycobacteriales</taxon>
        <taxon>Mycobacteriaceae</taxon>
        <taxon>Mycolicibacterium</taxon>
    </lineage>
</organism>
<proteinExistence type="predicted"/>
<protein>
    <submittedName>
        <fullName evidence="2">Uncharacterized protein</fullName>
    </submittedName>
</protein>
<name>A0A318HI89_9MYCO</name>
<reference evidence="2 3" key="2">
    <citation type="submission" date="2018-06" db="EMBL/GenBank/DDBJ databases">
        <title>Sequencing of bacterial isolates from soil warming experiment in Harvard Forest, Massachusetts, USA.</title>
        <authorList>
            <person name="Deangelis K.PhD."/>
        </authorList>
    </citation>
    <scope>NUCLEOTIDE SEQUENCE [LARGE SCALE GENOMIC DNA]</scope>
    <source>
        <strain evidence="2 3">GAS496</strain>
    </source>
</reference>
<keyword evidence="1" id="KW-1133">Transmembrane helix</keyword>
<dbReference type="AlphaFoldDB" id="A0A318HI89"/>
<accession>A0A318HI89</accession>
<reference evidence="3" key="1">
    <citation type="submission" date="2018-05" db="EMBL/GenBank/DDBJ databases">
        <authorList>
            <person name="Deangelis K."/>
            <person name="Huntemann M."/>
            <person name="Clum A."/>
            <person name="Pillay M."/>
            <person name="Palaniappan K."/>
            <person name="Varghese N."/>
            <person name="Mikhailova N."/>
            <person name="Stamatis D."/>
            <person name="Reddy T."/>
            <person name="Daum C."/>
            <person name="Shapiro N."/>
            <person name="Ivanova N."/>
            <person name="Kyrpides N."/>
            <person name="Woyke T."/>
        </authorList>
    </citation>
    <scope>NUCLEOTIDE SEQUENCE [LARGE SCALE GENOMIC DNA]</scope>
    <source>
        <strain evidence="3">GAS496</strain>
    </source>
</reference>
<gene>
    <name evidence="2" type="ORF">C8E89_11046</name>
</gene>
<evidence type="ECO:0000256" key="1">
    <source>
        <dbReference type="SAM" id="Phobius"/>
    </source>
</evidence>
<dbReference type="OrthoDB" id="4731619at2"/>
<dbReference type="Proteomes" id="UP000247781">
    <property type="component" value="Unassembled WGS sequence"/>
</dbReference>
<evidence type="ECO:0000313" key="3">
    <source>
        <dbReference type="Proteomes" id="UP000247781"/>
    </source>
</evidence>
<feature type="transmembrane region" description="Helical" evidence="1">
    <location>
        <begin position="32"/>
        <end position="51"/>
    </location>
</feature>
<keyword evidence="1" id="KW-0472">Membrane</keyword>
<keyword evidence="3" id="KW-1185">Reference proteome</keyword>
<dbReference type="RefSeq" id="WP_146221019.1">
    <property type="nucleotide sequence ID" value="NZ_QJJU01000010.1"/>
</dbReference>
<sequence>MATGLGWAADGESAAQHHVGASSFVKLVVEGVIGAVVALIVLIAVVSNLPAGSSLKQSLSPVLSPIAMATGLEQYWSMYAPNPPQRLEDLEVHVTMADGADRVWTLPLDGRDHVVGIAVSHRWRKLRETLYSDPRSRPALAHWVVDQVSGPSERAVGVQIIVRTETLLAPGQSGRTKTGVETLYKEDLGH</sequence>
<keyword evidence="1" id="KW-0812">Transmembrane</keyword>
<dbReference type="EMBL" id="QJJU01000010">
    <property type="protein sequence ID" value="PXX07661.1"/>
    <property type="molecule type" value="Genomic_DNA"/>
</dbReference>
<comment type="caution">
    <text evidence="2">The sequence shown here is derived from an EMBL/GenBank/DDBJ whole genome shotgun (WGS) entry which is preliminary data.</text>
</comment>
<evidence type="ECO:0000313" key="2">
    <source>
        <dbReference type="EMBL" id="PXX07661.1"/>
    </source>
</evidence>